<name>A0A1E8FAK2_9ALTE</name>
<evidence type="ECO:0000313" key="1">
    <source>
        <dbReference type="EMBL" id="OFI32941.1"/>
    </source>
</evidence>
<protein>
    <recommendedName>
        <fullName evidence="3">DUF2753 domain-containing protein</fullName>
    </recommendedName>
</protein>
<dbReference type="EMBL" id="MJIC01000015">
    <property type="protein sequence ID" value="OFI32941.1"/>
    <property type="molecule type" value="Genomic_DNA"/>
</dbReference>
<proteinExistence type="predicted"/>
<evidence type="ECO:0000313" key="2">
    <source>
        <dbReference type="Proteomes" id="UP000176037"/>
    </source>
</evidence>
<dbReference type="STRING" id="1856405.BFC17_01300"/>
<keyword evidence="2" id="KW-1185">Reference proteome</keyword>
<dbReference type="OrthoDB" id="6334646at2"/>
<accession>A0A1E8FAK2</accession>
<dbReference type="RefSeq" id="WP_070177318.1">
    <property type="nucleotide sequence ID" value="NZ_BMJR01000002.1"/>
</dbReference>
<sequence length="145" mass="16823">MRNSLLCPVYRKWLQLHPEQARIKRQTLKAEALQLRRKGQISRARKLYTQAWEIAHSILLSLRAPENQSALYHQDLVSYAATAMAVNHCSEDQTELRQYVLTDTQHQLNALMPMYASEPSLLFTIQQLKEWLGYAEVLPTSAHLH</sequence>
<comment type="caution">
    <text evidence="1">The sequence shown here is derived from an EMBL/GenBank/DDBJ whole genome shotgun (WGS) entry which is preliminary data.</text>
</comment>
<dbReference type="AlphaFoldDB" id="A0A1E8FAK2"/>
<reference evidence="1 2" key="1">
    <citation type="submission" date="2016-09" db="EMBL/GenBank/DDBJ databases">
        <title>Alteromonas lipolytica, a new species isolated from sea water.</title>
        <authorList>
            <person name="Wu Y.-H."/>
            <person name="Cheng H."/>
            <person name="Xu X.-W."/>
        </authorList>
    </citation>
    <scope>NUCLEOTIDE SEQUENCE [LARGE SCALE GENOMIC DNA]</scope>
    <source>
        <strain evidence="1 2">JW12</strain>
    </source>
</reference>
<evidence type="ECO:0008006" key="3">
    <source>
        <dbReference type="Google" id="ProtNLM"/>
    </source>
</evidence>
<gene>
    <name evidence="1" type="ORF">BFC17_01300</name>
</gene>
<organism evidence="1 2">
    <name type="scientific">Alteromonas lipolytica</name>
    <dbReference type="NCBI Taxonomy" id="1856405"/>
    <lineage>
        <taxon>Bacteria</taxon>
        <taxon>Pseudomonadati</taxon>
        <taxon>Pseudomonadota</taxon>
        <taxon>Gammaproteobacteria</taxon>
        <taxon>Alteromonadales</taxon>
        <taxon>Alteromonadaceae</taxon>
        <taxon>Alteromonas/Salinimonas group</taxon>
        <taxon>Alteromonas</taxon>
    </lineage>
</organism>
<dbReference type="Proteomes" id="UP000176037">
    <property type="component" value="Unassembled WGS sequence"/>
</dbReference>